<gene>
    <name evidence="11" type="ORF">JCM21142_41446</name>
</gene>
<feature type="modified residue" description="4-aspartylphosphate" evidence="7">
    <location>
        <position position="536"/>
    </location>
</feature>
<dbReference type="InterPro" id="IPR004358">
    <property type="entry name" value="Sig_transdc_His_kin-like_C"/>
</dbReference>
<evidence type="ECO:0000259" key="9">
    <source>
        <dbReference type="PROSITE" id="PS50109"/>
    </source>
</evidence>
<proteinExistence type="predicted"/>
<evidence type="ECO:0000256" key="1">
    <source>
        <dbReference type="ARBA" id="ARBA00000085"/>
    </source>
</evidence>
<dbReference type="PROSITE" id="PS50110">
    <property type="entry name" value="RESPONSE_REGULATORY"/>
    <property type="match status" value="1"/>
</dbReference>
<dbReference type="FunFam" id="3.30.565.10:FF:000006">
    <property type="entry name" value="Sensor histidine kinase WalK"/>
    <property type="match status" value="1"/>
</dbReference>
<keyword evidence="5" id="KW-0418">Kinase</keyword>
<dbReference type="InterPro" id="IPR003661">
    <property type="entry name" value="HisK_dim/P_dom"/>
</dbReference>
<name>W7YEA7_9BACT</name>
<dbReference type="Gene3D" id="3.30.565.10">
    <property type="entry name" value="Histidine kinase-like ATPase, C-terminal domain"/>
    <property type="match status" value="1"/>
</dbReference>
<feature type="transmembrane region" description="Helical" evidence="8">
    <location>
        <begin position="174"/>
        <end position="197"/>
    </location>
</feature>
<reference evidence="11 12" key="1">
    <citation type="journal article" date="2014" name="Genome Announc.">
        <title>Draft Genome Sequence of Cytophaga fermentans JCM 21142T, a Facultative Anaerobe Isolated from Marine Mud.</title>
        <authorList>
            <person name="Starns D."/>
            <person name="Oshima K."/>
            <person name="Suda W."/>
            <person name="Iino T."/>
            <person name="Yuki M."/>
            <person name="Inoue J."/>
            <person name="Kitamura K."/>
            <person name="Iida T."/>
            <person name="Darby A."/>
            <person name="Hattori M."/>
            <person name="Ohkuma M."/>
        </authorList>
    </citation>
    <scope>NUCLEOTIDE SEQUENCE [LARGE SCALE GENOMIC DNA]</scope>
    <source>
        <strain evidence="11 12">JCM 21142</strain>
    </source>
</reference>
<organism evidence="11 12">
    <name type="scientific">Saccharicrinis fermentans DSM 9555 = JCM 21142</name>
    <dbReference type="NCBI Taxonomy" id="869213"/>
    <lineage>
        <taxon>Bacteria</taxon>
        <taxon>Pseudomonadati</taxon>
        <taxon>Bacteroidota</taxon>
        <taxon>Bacteroidia</taxon>
        <taxon>Marinilabiliales</taxon>
        <taxon>Marinilabiliaceae</taxon>
        <taxon>Saccharicrinis</taxon>
    </lineage>
</organism>
<dbReference type="Pfam" id="PF00512">
    <property type="entry name" value="HisKA"/>
    <property type="match status" value="1"/>
</dbReference>
<dbReference type="SMART" id="SM00388">
    <property type="entry name" value="HisKA"/>
    <property type="match status" value="1"/>
</dbReference>
<keyword evidence="4" id="KW-0808">Transferase</keyword>
<dbReference type="SUPFAM" id="SSF55874">
    <property type="entry name" value="ATPase domain of HSP90 chaperone/DNA topoisomerase II/histidine kinase"/>
    <property type="match status" value="1"/>
</dbReference>
<protein>
    <recommendedName>
        <fullName evidence="2">histidine kinase</fullName>
        <ecNumber evidence="2">2.7.13.3</ecNumber>
    </recommendedName>
</protein>
<feature type="domain" description="Response regulatory" evidence="10">
    <location>
        <begin position="486"/>
        <end position="601"/>
    </location>
</feature>
<dbReference type="AlphaFoldDB" id="W7YEA7"/>
<evidence type="ECO:0000256" key="5">
    <source>
        <dbReference type="ARBA" id="ARBA00022777"/>
    </source>
</evidence>
<sequence>MTTEKSKTIRRINVWVKRKLGPTTVPSGGGFHYWRERVFHYFTLALIAIGLVAYLYYTLSFLQDENYVAAISSSLFFLSVLFTGLVRTLPFRIRVFWIAASVYLLGGFLFVENGPASLGLVLLLSYSVLSGMMLGRRGSVNSIFFNGLLFLVVGVVGYLGLFQVKLLQEISFAFYINLCVLFVFVNIITLFPMVSFINGMRFSFEKEHRYQHILGREREKLMRAIVKAEESDVLKNSFLSNMSHEIRTPMNAILGFSNLLSHKEISNPEKEEFVNLINLNVKNLLTIVEDLIDISKIDSGQLQIRNSAVCLHEVLDDVYTSFYKDIQRRGQMNIKLYLKEGIADRNTMILTDGARLKQVLVNLVGNGIKFTDRGFVEFGYELKNEEVLQFYVKDTGIGLPVGKEDRIFERFYKFSEGRQTLYGGTGIGLSLVKDLLDLMGGKIWIESEPNIGTTFYFTIPYHKVRNVKAKYEIQKKDNVYNWEGKTFLIAEDEEDNFRYLEVALSISNASLIWARTGAEAVDIFNRIDNIDLVLMDIKMPEMDGYDATREIKKQKRNVPVIAQTAYAMSEEREKSILAGCDDYIAKPIGYESLLKTIHKYVPGTEETLI</sequence>
<dbReference type="Pfam" id="PF20969">
    <property type="entry name" value="MASE11"/>
    <property type="match status" value="1"/>
</dbReference>
<dbReference type="Gene3D" id="1.10.287.130">
    <property type="match status" value="1"/>
</dbReference>
<dbReference type="SUPFAM" id="SSF52172">
    <property type="entry name" value="CheY-like"/>
    <property type="match status" value="1"/>
</dbReference>
<dbReference type="RefSeq" id="WP_052343351.1">
    <property type="nucleotide sequence ID" value="NZ_BAMD01000014.1"/>
</dbReference>
<feature type="transmembrane region" description="Helical" evidence="8">
    <location>
        <begin position="69"/>
        <end position="86"/>
    </location>
</feature>
<dbReference type="EC" id="2.7.13.3" evidence="2"/>
<evidence type="ECO:0000256" key="8">
    <source>
        <dbReference type="SAM" id="Phobius"/>
    </source>
</evidence>
<evidence type="ECO:0000256" key="7">
    <source>
        <dbReference type="PROSITE-ProRule" id="PRU00169"/>
    </source>
</evidence>
<keyword evidence="12" id="KW-1185">Reference proteome</keyword>
<keyword evidence="3 7" id="KW-0597">Phosphoprotein</keyword>
<dbReference type="CDD" id="cd00082">
    <property type="entry name" value="HisKA"/>
    <property type="match status" value="1"/>
</dbReference>
<dbReference type="STRING" id="869213.GCA_000517085_04238"/>
<dbReference type="InterPro" id="IPR036890">
    <property type="entry name" value="HATPase_C_sf"/>
</dbReference>
<comment type="catalytic activity">
    <reaction evidence="1">
        <text>ATP + protein L-histidine = ADP + protein N-phospho-L-histidine.</text>
        <dbReference type="EC" id="2.7.13.3"/>
    </reaction>
</comment>
<dbReference type="InterPro" id="IPR003594">
    <property type="entry name" value="HATPase_dom"/>
</dbReference>
<dbReference type="Proteomes" id="UP000019402">
    <property type="component" value="Unassembled WGS sequence"/>
</dbReference>
<dbReference type="SUPFAM" id="SSF47384">
    <property type="entry name" value="Homodimeric domain of signal transducing histidine kinase"/>
    <property type="match status" value="1"/>
</dbReference>
<evidence type="ECO:0000259" key="10">
    <source>
        <dbReference type="PROSITE" id="PS50110"/>
    </source>
</evidence>
<comment type="caution">
    <text evidence="11">The sequence shown here is derived from an EMBL/GenBank/DDBJ whole genome shotgun (WGS) entry which is preliminary data.</text>
</comment>
<dbReference type="InterPro" id="IPR048437">
    <property type="entry name" value="MASE11"/>
</dbReference>
<evidence type="ECO:0000256" key="4">
    <source>
        <dbReference type="ARBA" id="ARBA00022679"/>
    </source>
</evidence>
<dbReference type="InterPro" id="IPR036097">
    <property type="entry name" value="HisK_dim/P_sf"/>
</dbReference>
<accession>W7YEA7</accession>
<dbReference type="Pfam" id="PF02518">
    <property type="entry name" value="HATPase_c"/>
    <property type="match status" value="1"/>
</dbReference>
<feature type="domain" description="Histidine kinase" evidence="9">
    <location>
        <begin position="241"/>
        <end position="463"/>
    </location>
</feature>
<dbReference type="PRINTS" id="PR00344">
    <property type="entry name" value="BCTRLSENSOR"/>
</dbReference>
<dbReference type="CDD" id="cd16922">
    <property type="entry name" value="HATPase_EvgS-ArcB-TorS-like"/>
    <property type="match status" value="1"/>
</dbReference>
<dbReference type="PANTHER" id="PTHR45339:SF1">
    <property type="entry name" value="HYBRID SIGNAL TRANSDUCTION HISTIDINE KINASE J"/>
    <property type="match status" value="1"/>
</dbReference>
<dbReference type="InterPro" id="IPR011006">
    <property type="entry name" value="CheY-like_superfamily"/>
</dbReference>
<keyword evidence="6" id="KW-0902">Two-component regulatory system</keyword>
<keyword evidence="8" id="KW-0472">Membrane</keyword>
<evidence type="ECO:0000313" key="11">
    <source>
        <dbReference type="EMBL" id="GAF02801.1"/>
    </source>
</evidence>
<dbReference type="SMART" id="SM00387">
    <property type="entry name" value="HATPase_c"/>
    <property type="match status" value="1"/>
</dbReference>
<dbReference type="PANTHER" id="PTHR45339">
    <property type="entry name" value="HYBRID SIGNAL TRANSDUCTION HISTIDINE KINASE J"/>
    <property type="match status" value="1"/>
</dbReference>
<dbReference type="Gene3D" id="3.40.50.2300">
    <property type="match status" value="1"/>
</dbReference>
<dbReference type="GO" id="GO:0000155">
    <property type="term" value="F:phosphorelay sensor kinase activity"/>
    <property type="evidence" value="ECO:0007669"/>
    <property type="project" value="InterPro"/>
</dbReference>
<dbReference type="eggNOG" id="COG2205">
    <property type="taxonomic scope" value="Bacteria"/>
</dbReference>
<evidence type="ECO:0000256" key="6">
    <source>
        <dbReference type="ARBA" id="ARBA00023012"/>
    </source>
</evidence>
<dbReference type="SMART" id="SM00448">
    <property type="entry name" value="REC"/>
    <property type="match status" value="1"/>
</dbReference>
<evidence type="ECO:0000256" key="2">
    <source>
        <dbReference type="ARBA" id="ARBA00012438"/>
    </source>
</evidence>
<dbReference type="InterPro" id="IPR001789">
    <property type="entry name" value="Sig_transdc_resp-reg_receiver"/>
</dbReference>
<dbReference type="OrthoDB" id="9796457at2"/>
<evidence type="ECO:0000313" key="12">
    <source>
        <dbReference type="Proteomes" id="UP000019402"/>
    </source>
</evidence>
<feature type="transmembrane region" description="Helical" evidence="8">
    <location>
        <begin position="142"/>
        <end position="162"/>
    </location>
</feature>
<feature type="transmembrane region" description="Helical" evidence="8">
    <location>
        <begin position="38"/>
        <end position="57"/>
    </location>
</feature>
<keyword evidence="8" id="KW-0812">Transmembrane</keyword>
<dbReference type="Pfam" id="PF00072">
    <property type="entry name" value="Response_reg"/>
    <property type="match status" value="1"/>
</dbReference>
<dbReference type="EMBL" id="BAMD01000014">
    <property type="protein sequence ID" value="GAF02801.1"/>
    <property type="molecule type" value="Genomic_DNA"/>
</dbReference>
<keyword evidence="8" id="KW-1133">Transmembrane helix</keyword>
<dbReference type="PROSITE" id="PS50109">
    <property type="entry name" value="HIS_KIN"/>
    <property type="match status" value="1"/>
</dbReference>
<dbReference type="InterPro" id="IPR005467">
    <property type="entry name" value="His_kinase_dom"/>
</dbReference>
<evidence type="ECO:0000256" key="3">
    <source>
        <dbReference type="ARBA" id="ARBA00022553"/>
    </source>
</evidence>